<evidence type="ECO:0000256" key="1">
    <source>
        <dbReference type="SAM" id="SignalP"/>
    </source>
</evidence>
<sequence>MRSITLLLIFFSIGFYQFVQTWPHMSPEALDPAILTQNHLNLMEYGQKTYNSSLLKKLIDTKSATIRSSIRFYPALLGDLLLESAYFYGDAEIHGYTVAGIWYPLRYKFELVKGDKSPSGYVLKELFRCYLQKC</sequence>
<proteinExistence type="predicted"/>
<dbReference type="EMBL" id="PDUG01000020">
    <property type="protein sequence ID" value="PIC12671.1"/>
    <property type="molecule type" value="Genomic_DNA"/>
</dbReference>
<keyword evidence="1" id="KW-0732">Signal</keyword>
<dbReference type="Proteomes" id="UP000230233">
    <property type="component" value="Unassembled WGS sequence"/>
</dbReference>
<organism evidence="2 3">
    <name type="scientific">Caenorhabditis nigoni</name>
    <dbReference type="NCBI Taxonomy" id="1611254"/>
    <lineage>
        <taxon>Eukaryota</taxon>
        <taxon>Metazoa</taxon>
        <taxon>Ecdysozoa</taxon>
        <taxon>Nematoda</taxon>
        <taxon>Chromadorea</taxon>
        <taxon>Rhabditida</taxon>
        <taxon>Rhabditina</taxon>
        <taxon>Rhabditomorpha</taxon>
        <taxon>Rhabditoidea</taxon>
        <taxon>Rhabditidae</taxon>
        <taxon>Peloderinae</taxon>
        <taxon>Caenorhabditis</taxon>
    </lineage>
</organism>
<feature type="signal peptide" evidence="1">
    <location>
        <begin position="1"/>
        <end position="21"/>
    </location>
</feature>
<protein>
    <submittedName>
        <fullName evidence="2">Uncharacterized protein</fullName>
    </submittedName>
</protein>
<dbReference type="OrthoDB" id="10312945at2759"/>
<keyword evidence="3" id="KW-1185">Reference proteome</keyword>
<gene>
    <name evidence="2" type="ORF">B9Z55_028314</name>
</gene>
<dbReference type="AlphaFoldDB" id="A0A2G5SCQ3"/>
<evidence type="ECO:0000313" key="2">
    <source>
        <dbReference type="EMBL" id="PIC12671.1"/>
    </source>
</evidence>
<accession>A0A2G5SCQ3</accession>
<name>A0A2G5SCQ3_9PELO</name>
<reference evidence="3" key="1">
    <citation type="submission" date="2017-10" db="EMBL/GenBank/DDBJ databases">
        <title>Rapid genome shrinkage in a self-fertile nematode reveals novel sperm competition proteins.</title>
        <authorList>
            <person name="Yin D."/>
            <person name="Schwarz E.M."/>
            <person name="Thomas C.G."/>
            <person name="Felde R.L."/>
            <person name="Korf I.F."/>
            <person name="Cutter A.D."/>
            <person name="Schartner C.M."/>
            <person name="Ralston E.J."/>
            <person name="Meyer B.J."/>
            <person name="Haag E.S."/>
        </authorList>
    </citation>
    <scope>NUCLEOTIDE SEQUENCE [LARGE SCALE GENOMIC DNA]</scope>
    <source>
        <strain evidence="3">JU1422</strain>
    </source>
</reference>
<comment type="caution">
    <text evidence="2">The sequence shown here is derived from an EMBL/GenBank/DDBJ whole genome shotgun (WGS) entry which is preliminary data.</text>
</comment>
<evidence type="ECO:0000313" key="3">
    <source>
        <dbReference type="Proteomes" id="UP000230233"/>
    </source>
</evidence>
<feature type="chain" id="PRO_5013626744" evidence="1">
    <location>
        <begin position="22"/>
        <end position="134"/>
    </location>
</feature>